<protein>
    <submittedName>
        <fullName evidence="4">DUF4232 domain-containing protein</fullName>
    </submittedName>
</protein>
<proteinExistence type="predicted"/>
<dbReference type="RefSeq" id="WP_342025420.1">
    <property type="nucleotide sequence ID" value="NZ_CP151657.1"/>
</dbReference>
<gene>
    <name evidence="4" type="ORF">AAE021_14060</name>
</gene>
<evidence type="ECO:0000256" key="1">
    <source>
        <dbReference type="SAM" id="MobiDB-lite"/>
    </source>
</evidence>
<evidence type="ECO:0000259" key="3">
    <source>
        <dbReference type="Pfam" id="PF14016"/>
    </source>
</evidence>
<dbReference type="Pfam" id="PF14016">
    <property type="entry name" value="DUF4232"/>
    <property type="match status" value="1"/>
</dbReference>
<reference evidence="4 5" key="1">
    <citation type="submission" date="2024-04" db="EMBL/GenBank/DDBJ databases">
        <title>Arthrobacter sp. from Plains bison fecal sample.</title>
        <authorList>
            <person name="Ruzzini A."/>
        </authorList>
    </citation>
    <scope>NUCLEOTIDE SEQUENCE [LARGE SCALE GENOMIC DNA]</scope>
    <source>
        <strain evidence="4 5">EINP1</strain>
    </source>
</reference>
<feature type="compositionally biased region" description="Low complexity" evidence="1">
    <location>
        <begin position="25"/>
        <end position="82"/>
    </location>
</feature>
<dbReference type="InterPro" id="IPR025326">
    <property type="entry name" value="DUF4232"/>
</dbReference>
<dbReference type="EMBL" id="CP151657">
    <property type="protein sequence ID" value="WZP17827.1"/>
    <property type="molecule type" value="Genomic_DNA"/>
</dbReference>
<accession>A0ABZ3A053</accession>
<organism evidence="4 5">
    <name type="scientific">Arthrobacter citreus</name>
    <dbReference type="NCBI Taxonomy" id="1670"/>
    <lineage>
        <taxon>Bacteria</taxon>
        <taxon>Bacillati</taxon>
        <taxon>Actinomycetota</taxon>
        <taxon>Actinomycetes</taxon>
        <taxon>Micrococcales</taxon>
        <taxon>Micrococcaceae</taxon>
        <taxon>Arthrobacter</taxon>
    </lineage>
</organism>
<sequence length="221" mass="21400">MRLWKSSSVSALALGAVLAVAGCGASGGETASSESPSSSSPASASASASAPSSGPETSAPATAGSTASPTAAAPNPSAGPGACSTADLAGTVEENIGGGAAGSVYRTLVLTNISAAPCTTAAGYPGVSYINAAGDPLGAAAVRSGGPVVGEPLLLEPNQSVVAELRETRAENYGADCVAETSANLVVYPPDNFESLNIPHEMLACANPNVELLSVGPVEKR</sequence>
<evidence type="ECO:0000313" key="5">
    <source>
        <dbReference type="Proteomes" id="UP001448858"/>
    </source>
</evidence>
<keyword evidence="5" id="KW-1185">Reference proteome</keyword>
<evidence type="ECO:0000313" key="4">
    <source>
        <dbReference type="EMBL" id="WZP17827.1"/>
    </source>
</evidence>
<feature type="chain" id="PRO_5045860584" evidence="2">
    <location>
        <begin position="22"/>
        <end position="221"/>
    </location>
</feature>
<dbReference type="PROSITE" id="PS51257">
    <property type="entry name" value="PROKAR_LIPOPROTEIN"/>
    <property type="match status" value="1"/>
</dbReference>
<feature type="signal peptide" evidence="2">
    <location>
        <begin position="1"/>
        <end position="21"/>
    </location>
</feature>
<feature type="region of interest" description="Disordered" evidence="1">
    <location>
        <begin position="25"/>
        <end position="83"/>
    </location>
</feature>
<name>A0ABZ3A053_9MICC</name>
<feature type="domain" description="DUF4232" evidence="3">
    <location>
        <begin position="83"/>
        <end position="218"/>
    </location>
</feature>
<dbReference type="Proteomes" id="UP001448858">
    <property type="component" value="Chromosome"/>
</dbReference>
<evidence type="ECO:0000256" key="2">
    <source>
        <dbReference type="SAM" id="SignalP"/>
    </source>
</evidence>
<keyword evidence="2" id="KW-0732">Signal</keyword>